<proteinExistence type="predicted"/>
<reference evidence="1 2" key="1">
    <citation type="journal article" date="2011" name="J. Bacteriol.">
        <title>Genome sequence of 'Pedosphaera parvula' Ellin514, an aerobic Verrucomicrobial isolate from pasture soil.</title>
        <authorList>
            <person name="Kant R."/>
            <person name="van Passel M.W."/>
            <person name="Sangwan P."/>
            <person name="Palva A."/>
            <person name="Lucas S."/>
            <person name="Copeland A."/>
            <person name="Lapidus A."/>
            <person name="Glavina Del Rio T."/>
            <person name="Dalin E."/>
            <person name="Tice H."/>
            <person name="Bruce D."/>
            <person name="Goodwin L."/>
            <person name="Pitluck S."/>
            <person name="Chertkov O."/>
            <person name="Larimer F.W."/>
            <person name="Land M.L."/>
            <person name="Hauser L."/>
            <person name="Brettin T.S."/>
            <person name="Detter J.C."/>
            <person name="Han S."/>
            <person name="de Vos W.M."/>
            <person name="Janssen P.H."/>
            <person name="Smidt H."/>
        </authorList>
    </citation>
    <scope>NUCLEOTIDE SEQUENCE [LARGE SCALE GENOMIC DNA]</scope>
    <source>
        <strain evidence="1 2">Ellin514</strain>
    </source>
</reference>
<name>B9XFE4_PEDPL</name>
<gene>
    <name evidence="1" type="ORF">Cflav_PD4329</name>
</gene>
<sequence>MELSNTEPIIADQSEVETTVTLKWIVQRLRMGTWTHISNCPGPKENQNDRK</sequence>
<keyword evidence="2" id="KW-1185">Reference proteome</keyword>
<protein>
    <submittedName>
        <fullName evidence="1">Uncharacterized protein</fullName>
    </submittedName>
</protein>
<organism evidence="1 2">
    <name type="scientific">Pedosphaera parvula (strain Ellin514)</name>
    <dbReference type="NCBI Taxonomy" id="320771"/>
    <lineage>
        <taxon>Bacteria</taxon>
        <taxon>Pseudomonadati</taxon>
        <taxon>Verrucomicrobiota</taxon>
        <taxon>Pedosphaerae</taxon>
        <taxon>Pedosphaerales</taxon>
        <taxon>Pedosphaeraceae</taxon>
        <taxon>Pedosphaera</taxon>
    </lineage>
</organism>
<dbReference type="EMBL" id="ABOX02000010">
    <property type="protein sequence ID" value="EEF61308.1"/>
    <property type="molecule type" value="Genomic_DNA"/>
</dbReference>
<accession>B9XFE4</accession>
<dbReference type="Proteomes" id="UP000003688">
    <property type="component" value="Unassembled WGS sequence"/>
</dbReference>
<evidence type="ECO:0000313" key="2">
    <source>
        <dbReference type="Proteomes" id="UP000003688"/>
    </source>
</evidence>
<evidence type="ECO:0000313" key="1">
    <source>
        <dbReference type="EMBL" id="EEF61308.1"/>
    </source>
</evidence>
<comment type="caution">
    <text evidence="1">The sequence shown here is derived from an EMBL/GenBank/DDBJ whole genome shotgun (WGS) entry which is preliminary data.</text>
</comment>
<dbReference type="STRING" id="320771.Cflav_PD4329"/>
<dbReference type="AlphaFoldDB" id="B9XFE4"/>